<dbReference type="AlphaFoldDB" id="A0A4R2KRX2"/>
<accession>A0A4R2KRX2</accession>
<feature type="transmembrane region" description="Helical" evidence="1">
    <location>
        <begin position="33"/>
        <end position="53"/>
    </location>
</feature>
<evidence type="ECO:0000313" key="3">
    <source>
        <dbReference type="Proteomes" id="UP000295142"/>
    </source>
</evidence>
<dbReference type="OrthoDB" id="7870164at2"/>
<feature type="transmembrane region" description="Helical" evidence="1">
    <location>
        <begin position="7"/>
        <end position="27"/>
    </location>
</feature>
<sequence length="84" mass="9226">MDRLSIMLTPVTGAVITGFIVIVLFSLGFYSWVAVAIGAAIGCIGAWPAAYLVSRRIKDEDPFWTRRDPKVQRRIAPHAGLPEV</sequence>
<name>A0A4R2KRX2_9RHOB</name>
<evidence type="ECO:0000313" key="2">
    <source>
        <dbReference type="EMBL" id="TCO72878.1"/>
    </source>
</evidence>
<dbReference type="RefSeq" id="WP_132542336.1">
    <property type="nucleotide sequence ID" value="NZ_SLWW01000003.1"/>
</dbReference>
<protein>
    <submittedName>
        <fullName evidence="2">Uncharacterized protein</fullName>
    </submittedName>
</protein>
<keyword evidence="1" id="KW-1133">Transmembrane helix</keyword>
<proteinExistence type="predicted"/>
<dbReference type="Proteomes" id="UP000295142">
    <property type="component" value="Unassembled WGS sequence"/>
</dbReference>
<keyword evidence="1" id="KW-0472">Membrane</keyword>
<dbReference type="EMBL" id="SLWW01000003">
    <property type="protein sequence ID" value="TCO72878.1"/>
    <property type="molecule type" value="Genomic_DNA"/>
</dbReference>
<evidence type="ECO:0000256" key="1">
    <source>
        <dbReference type="SAM" id="Phobius"/>
    </source>
</evidence>
<reference evidence="2 3" key="1">
    <citation type="submission" date="2019-03" db="EMBL/GenBank/DDBJ databases">
        <title>Genomic Encyclopedia of Type Strains, Phase IV (KMG-IV): sequencing the most valuable type-strain genomes for metagenomic binning, comparative biology and taxonomic classification.</title>
        <authorList>
            <person name="Goeker M."/>
        </authorList>
    </citation>
    <scope>NUCLEOTIDE SEQUENCE [LARGE SCALE GENOMIC DNA]</scope>
    <source>
        <strain evidence="2 3">DSM 4868</strain>
    </source>
</reference>
<organism evidence="2 3">
    <name type="scientific">Rhodovulum euryhalinum</name>
    <dbReference type="NCBI Taxonomy" id="35805"/>
    <lineage>
        <taxon>Bacteria</taxon>
        <taxon>Pseudomonadati</taxon>
        <taxon>Pseudomonadota</taxon>
        <taxon>Alphaproteobacteria</taxon>
        <taxon>Rhodobacterales</taxon>
        <taxon>Paracoccaceae</taxon>
        <taxon>Rhodovulum</taxon>
    </lineage>
</organism>
<comment type="caution">
    <text evidence="2">The sequence shown here is derived from an EMBL/GenBank/DDBJ whole genome shotgun (WGS) entry which is preliminary data.</text>
</comment>
<gene>
    <name evidence="2" type="ORF">EV655_103107</name>
</gene>
<keyword evidence="3" id="KW-1185">Reference proteome</keyword>
<keyword evidence="1" id="KW-0812">Transmembrane</keyword>